<feature type="region of interest" description="Disordered" evidence="7">
    <location>
        <begin position="1046"/>
        <end position="1081"/>
    </location>
</feature>
<dbReference type="EMBL" id="JAEPRC010000097">
    <property type="protein sequence ID" value="KAG2209339.1"/>
    <property type="molecule type" value="Genomic_DNA"/>
</dbReference>
<dbReference type="Pfam" id="PF00614">
    <property type="entry name" value="PLDc"/>
    <property type="match status" value="1"/>
</dbReference>
<evidence type="ECO:0000259" key="8">
    <source>
        <dbReference type="PROSITE" id="PS50035"/>
    </source>
</evidence>
<evidence type="ECO:0000256" key="6">
    <source>
        <dbReference type="PIRNR" id="PIRNR009376"/>
    </source>
</evidence>
<dbReference type="CDD" id="cd09141">
    <property type="entry name" value="PLDc_vPLD1_2_yPLD_like_2"/>
    <property type="match status" value="1"/>
</dbReference>
<dbReference type="InterPro" id="IPR036871">
    <property type="entry name" value="PX_dom_sf"/>
</dbReference>
<dbReference type="InterPro" id="IPR015679">
    <property type="entry name" value="PLipase_D_fam"/>
</dbReference>
<dbReference type="PANTHER" id="PTHR18896">
    <property type="entry name" value="PHOSPHOLIPASE D"/>
    <property type="match status" value="1"/>
</dbReference>
<feature type="region of interest" description="Disordered" evidence="7">
    <location>
        <begin position="995"/>
        <end position="1015"/>
    </location>
</feature>
<feature type="region of interest" description="Disordered" evidence="7">
    <location>
        <begin position="105"/>
        <end position="156"/>
    </location>
</feature>
<name>A0A8H7RDE2_9FUNG</name>
<gene>
    <name evidence="9" type="ORF">INT46_000552</name>
</gene>
<evidence type="ECO:0000313" key="9">
    <source>
        <dbReference type="EMBL" id="KAG2209339.1"/>
    </source>
</evidence>
<dbReference type="CDD" id="cd01254">
    <property type="entry name" value="PH_PLD"/>
    <property type="match status" value="1"/>
</dbReference>
<dbReference type="SUPFAM" id="SSF56024">
    <property type="entry name" value="Phospholipase D/nuclease"/>
    <property type="match status" value="2"/>
</dbReference>
<evidence type="ECO:0000256" key="1">
    <source>
        <dbReference type="ARBA" id="ARBA00000798"/>
    </source>
</evidence>
<feature type="domain" description="PLD phosphodiesterase" evidence="8">
    <location>
        <begin position="707"/>
        <end position="734"/>
    </location>
</feature>
<dbReference type="SMART" id="SM00155">
    <property type="entry name" value="PLDc"/>
    <property type="match status" value="2"/>
</dbReference>
<accession>A0A8H7RDE2</accession>
<dbReference type="PROSITE" id="PS50035">
    <property type="entry name" value="PLD"/>
    <property type="match status" value="2"/>
</dbReference>
<keyword evidence="10" id="KW-1185">Reference proteome</keyword>
<keyword evidence="5" id="KW-0443">Lipid metabolism</keyword>
<dbReference type="GO" id="GO:0035091">
    <property type="term" value="F:phosphatidylinositol binding"/>
    <property type="evidence" value="ECO:0007669"/>
    <property type="project" value="InterPro"/>
</dbReference>
<keyword evidence="2" id="KW-0677">Repeat</keyword>
<feature type="domain" description="PLD phosphodiesterase" evidence="8">
    <location>
        <begin position="1093"/>
        <end position="1120"/>
    </location>
</feature>
<dbReference type="GO" id="GO:0035556">
    <property type="term" value="P:intracellular signal transduction"/>
    <property type="evidence" value="ECO:0007669"/>
    <property type="project" value="InterPro"/>
</dbReference>
<protein>
    <recommendedName>
        <fullName evidence="6">Phospholipase</fullName>
        <ecNumber evidence="6">3.1.4.4</ecNumber>
    </recommendedName>
</protein>
<feature type="compositionally biased region" description="Acidic residues" evidence="7">
    <location>
        <begin position="134"/>
        <end position="144"/>
    </location>
</feature>
<dbReference type="Proteomes" id="UP000650833">
    <property type="component" value="Unassembled WGS sequence"/>
</dbReference>
<dbReference type="Pfam" id="PF13091">
    <property type="entry name" value="PLDc_2"/>
    <property type="match status" value="1"/>
</dbReference>
<dbReference type="SUPFAM" id="SSF64268">
    <property type="entry name" value="PX domain"/>
    <property type="match status" value="1"/>
</dbReference>
<evidence type="ECO:0000256" key="3">
    <source>
        <dbReference type="ARBA" id="ARBA00022801"/>
    </source>
</evidence>
<dbReference type="Gene3D" id="3.30.870.10">
    <property type="entry name" value="Endonuclease Chain A"/>
    <property type="match status" value="3"/>
</dbReference>
<dbReference type="EC" id="3.1.4.4" evidence="6"/>
<comment type="catalytic activity">
    <reaction evidence="1 6">
        <text>a 1,2-diacyl-sn-glycero-3-phosphocholine + H2O = a 1,2-diacyl-sn-glycero-3-phosphate + choline + H(+)</text>
        <dbReference type="Rhea" id="RHEA:14445"/>
        <dbReference type="ChEBI" id="CHEBI:15354"/>
        <dbReference type="ChEBI" id="CHEBI:15377"/>
        <dbReference type="ChEBI" id="CHEBI:15378"/>
        <dbReference type="ChEBI" id="CHEBI:57643"/>
        <dbReference type="ChEBI" id="CHEBI:58608"/>
        <dbReference type="EC" id="3.1.4.4"/>
    </reaction>
</comment>
<evidence type="ECO:0000256" key="4">
    <source>
        <dbReference type="ARBA" id="ARBA00022963"/>
    </source>
</evidence>
<keyword evidence="4 6" id="KW-0442">Lipid degradation</keyword>
<dbReference type="GO" id="GO:0006654">
    <property type="term" value="P:phosphatidic acid biosynthetic process"/>
    <property type="evidence" value="ECO:0007669"/>
    <property type="project" value="InterPro"/>
</dbReference>
<keyword evidence="3 6" id="KW-0378">Hydrolase</keyword>
<evidence type="ECO:0000256" key="7">
    <source>
        <dbReference type="SAM" id="MobiDB-lite"/>
    </source>
</evidence>
<feature type="compositionally biased region" description="Low complexity" evidence="7">
    <location>
        <begin position="1066"/>
        <end position="1081"/>
    </location>
</feature>
<dbReference type="PIRSF" id="PIRSF009376">
    <property type="entry name" value="Phospholipase_D_euk"/>
    <property type="match status" value="1"/>
</dbReference>
<feature type="compositionally biased region" description="Low complexity" evidence="7">
    <location>
        <begin position="399"/>
        <end position="410"/>
    </location>
</feature>
<dbReference type="InterPro" id="IPR025202">
    <property type="entry name" value="PLD-like_dom"/>
</dbReference>
<comment type="similarity">
    <text evidence="6">Belongs to the phospholipase D family.</text>
</comment>
<dbReference type="GO" id="GO:0009395">
    <property type="term" value="P:phospholipid catabolic process"/>
    <property type="evidence" value="ECO:0007669"/>
    <property type="project" value="TreeGrafter"/>
</dbReference>
<organism evidence="9 10">
    <name type="scientific">Mucor plumbeus</name>
    <dbReference type="NCBI Taxonomy" id="97098"/>
    <lineage>
        <taxon>Eukaryota</taxon>
        <taxon>Fungi</taxon>
        <taxon>Fungi incertae sedis</taxon>
        <taxon>Mucoromycota</taxon>
        <taxon>Mucoromycotina</taxon>
        <taxon>Mucoromycetes</taxon>
        <taxon>Mucorales</taxon>
        <taxon>Mucorineae</taxon>
        <taxon>Mucoraceae</taxon>
        <taxon>Mucor</taxon>
    </lineage>
</organism>
<comment type="caution">
    <text evidence="9">The sequence shown here is derived from an EMBL/GenBank/DDBJ whole genome shotgun (WGS) entry which is preliminary data.</text>
</comment>
<dbReference type="GO" id="GO:0004630">
    <property type="term" value="F:phospholipase D activity"/>
    <property type="evidence" value="ECO:0007669"/>
    <property type="project" value="UniProtKB-UniRule"/>
</dbReference>
<feature type="region of interest" description="Disordered" evidence="7">
    <location>
        <begin position="188"/>
        <end position="228"/>
    </location>
</feature>
<dbReference type="Gene3D" id="3.30.1520.10">
    <property type="entry name" value="Phox-like domain"/>
    <property type="match status" value="1"/>
</dbReference>
<dbReference type="InterPro" id="IPR016555">
    <property type="entry name" value="PLipase_D_euk"/>
</dbReference>
<dbReference type="InterPro" id="IPR001736">
    <property type="entry name" value="PLipase_D/transphosphatidylase"/>
</dbReference>
<evidence type="ECO:0000256" key="5">
    <source>
        <dbReference type="ARBA" id="ARBA00023098"/>
    </source>
</evidence>
<feature type="region of interest" description="Disordered" evidence="7">
    <location>
        <begin position="386"/>
        <end position="414"/>
    </location>
</feature>
<dbReference type="CDD" id="cd09138">
    <property type="entry name" value="PLDc_vPLD1_2_yPLD_like_1"/>
    <property type="match status" value="1"/>
</dbReference>
<sequence>MSNPIADTAEYFVRYRQNAQEIQENDDHASPITAATATATSRGMTIGESIHNDSTMSDVRSQWLRVLNRISFLNPIDNTVDERLLSDDESADMDRDTFELMRSAARENRHRSRHHSLNASTSATGAVRGRDEEPTVLEEEENEQEEKLPSAYDLENDQVYPLSDEPMDEESNYFTHPFQAEDSTIEQDLPIPQQPPPILKTAPATKSNRRLETESSTTHADTTGGEYDDSRIIKDKWDRTLDKLKLIANLQSGTQPPTPPPSHQTHVMLGPSHTLATYYPPAFDPIFAAFAKDEYGRNLPPILLQCIYLNVTDSEYLYGTGQWVFRIELQYGDVKWVIRRGIADFVALHIKLKVKSNLYDYVPDPPVFPNQLENLLDTAKSTIGMYYRGDEPEPPPPSSSSTPSAHGHQYQHQHHDDGESIKSKVALNRRMALTQYLRALLLRAHVTVSYDICEFLELSAISIVQDMGWKGKEGYLRNRINYVSPRCCQIWKTHRWSTEWIILRDSYMAFCTDTASSTPTDVLLFDNGLKIDIQEPRVYLGSYHISISNESRKIEIKGTKREVDQWLESIEKVRNESPWVQNHRFGSFAPVRTNAKVKWFVDAENHYNAVAEAILSAKVEIYIADWWLTPELYLRRPPEENEDFRLDRLLHRKAAEGVKIYIVVYKEMSLALTIDSVHTKQWLQNLHPNIIVQRHPDHTFSNDNTVLFWSHHEKIVVVDNRLAFIGGLDLCFGRYDTHNHSLSDYPAEGHDREVFPGQDYSNPRVKDFVDVAQFDKTLVDRKVIPRMPWHDVTLGVVGPIARDISRHFIQRWNFLKSTKSMHRRNLPFLMPKGEYVAARDESNFTGTCRVQLLRSSSRWSSDVEREHSIYNAYMECIAHSKHFIYIENQFFISTTQDDKLLRNKIAQALVERIRRAHDKGEKFKVYVVIPLVPAFEGDLASSEASSARTVMHFQYVTISRGGSSIIEKLKEYGIDADQYISWFSLRNYGKIKINKPQTTPLTQPPTNDSGSVFGDEAAVKDPFEDNTHNHLHPHLHLHKLYTNESTTSTATANSIPGVQSSLHPETSNSSRRGSSTSTASNLVDDDRYDYVSELLYIHDKLMIVDDRIVLMGSANINDRSQLGNRDSEVAMLVEDTEMVSSFMNGKEYKAAKFAHTLRMQLWKEHLGLLNFEKWSQLLQDEDENQVETLDIPQSLNTNMNSYPSLARSQNNAQDIKTIEADEPVKMLDRASRTFSFYDTFKTHRHAKRHDAAALDPLSDHTYNNIWLKRATTNTQIYRQLFRCVPDDTVHTYEQHRKFMPDPVKVKTGHIADPNLAEEEICEQLDQIRGHLVLFPKDYLKDENLLQGTIIDTMTPLIIFT</sequence>
<dbReference type="PANTHER" id="PTHR18896:SF76">
    <property type="entry name" value="PHOSPHOLIPASE"/>
    <property type="match status" value="1"/>
</dbReference>
<reference evidence="9" key="1">
    <citation type="submission" date="2020-12" db="EMBL/GenBank/DDBJ databases">
        <title>Metabolic potential, ecology and presence of endohyphal bacteria is reflected in genomic diversity of Mucoromycotina.</title>
        <authorList>
            <person name="Muszewska A."/>
            <person name="Okrasinska A."/>
            <person name="Steczkiewicz K."/>
            <person name="Drgas O."/>
            <person name="Orlowska M."/>
            <person name="Perlinska-Lenart U."/>
            <person name="Aleksandrzak-Piekarczyk T."/>
            <person name="Szatraj K."/>
            <person name="Zielenkiewicz U."/>
            <person name="Pilsyk S."/>
            <person name="Malc E."/>
            <person name="Mieczkowski P."/>
            <person name="Kruszewska J.S."/>
            <person name="Biernat P."/>
            <person name="Pawlowska J."/>
        </authorList>
    </citation>
    <scope>NUCLEOTIDE SEQUENCE</scope>
    <source>
        <strain evidence="9">CBS 226.32</strain>
    </source>
</reference>
<feature type="compositionally biased region" description="Polar residues" evidence="7">
    <location>
        <begin position="1056"/>
        <end position="1065"/>
    </location>
</feature>
<evidence type="ECO:0000313" key="10">
    <source>
        <dbReference type="Proteomes" id="UP000650833"/>
    </source>
</evidence>
<evidence type="ECO:0000256" key="2">
    <source>
        <dbReference type="ARBA" id="ARBA00022737"/>
    </source>
</evidence>
<dbReference type="OrthoDB" id="14911at2759"/>
<feature type="compositionally biased region" description="Low complexity" evidence="7">
    <location>
        <begin position="996"/>
        <end position="1006"/>
    </location>
</feature>
<proteinExistence type="inferred from homology"/>